<gene>
    <name evidence="1" type="ORF">JMN32_12140</name>
</gene>
<keyword evidence="2" id="KW-1185">Reference proteome</keyword>
<protein>
    <submittedName>
        <fullName evidence="1">Uncharacterized protein</fullName>
    </submittedName>
</protein>
<reference evidence="1" key="1">
    <citation type="submission" date="2021-01" db="EMBL/GenBank/DDBJ databases">
        <title>Fulvivirga kasyanovii gen. nov., sp nov., a novel member of the phylum Bacteroidetes isolated from seawater in a mussel farm.</title>
        <authorList>
            <person name="Zhao L.-H."/>
            <person name="Wang Z.-J."/>
        </authorList>
    </citation>
    <scope>NUCLEOTIDE SEQUENCE</scope>
    <source>
        <strain evidence="1">29W222</strain>
    </source>
</reference>
<dbReference type="EMBL" id="JAEUGD010000042">
    <property type="protein sequence ID" value="MBL6447063.1"/>
    <property type="molecule type" value="Genomic_DNA"/>
</dbReference>
<evidence type="ECO:0000313" key="1">
    <source>
        <dbReference type="EMBL" id="MBL6447063.1"/>
    </source>
</evidence>
<dbReference type="AlphaFoldDB" id="A0A937KEC5"/>
<dbReference type="Proteomes" id="UP000614216">
    <property type="component" value="Unassembled WGS sequence"/>
</dbReference>
<comment type="caution">
    <text evidence="1">The sequence shown here is derived from an EMBL/GenBank/DDBJ whole genome shotgun (WGS) entry which is preliminary data.</text>
</comment>
<organism evidence="1 2">
    <name type="scientific">Fulvivirga marina</name>
    <dbReference type="NCBI Taxonomy" id="2494733"/>
    <lineage>
        <taxon>Bacteria</taxon>
        <taxon>Pseudomonadati</taxon>
        <taxon>Bacteroidota</taxon>
        <taxon>Cytophagia</taxon>
        <taxon>Cytophagales</taxon>
        <taxon>Fulvivirgaceae</taxon>
        <taxon>Fulvivirga</taxon>
    </lineage>
</organism>
<name>A0A937KEC5_9BACT</name>
<sequence length="62" mass="6754">MAGGRRKEGPDKADLPVPVYLSSQSLMTYFFSLWLCPTLGRTTGPLKYVGAIKASFRGDSLT</sequence>
<dbReference type="RefSeq" id="WP_202856591.1">
    <property type="nucleotide sequence ID" value="NZ_JAEUGD010000042.1"/>
</dbReference>
<accession>A0A937KEC5</accession>
<proteinExistence type="predicted"/>
<evidence type="ECO:0000313" key="2">
    <source>
        <dbReference type="Proteomes" id="UP000614216"/>
    </source>
</evidence>